<organism evidence="8 9">
    <name type="scientific">Geotrypetes seraphini</name>
    <name type="common">Gaboon caecilian</name>
    <name type="synonym">Caecilia seraphini</name>
    <dbReference type="NCBI Taxonomy" id="260995"/>
    <lineage>
        <taxon>Eukaryota</taxon>
        <taxon>Metazoa</taxon>
        <taxon>Chordata</taxon>
        <taxon>Craniata</taxon>
        <taxon>Vertebrata</taxon>
        <taxon>Euteleostomi</taxon>
        <taxon>Amphibia</taxon>
        <taxon>Gymnophiona</taxon>
        <taxon>Geotrypetes</taxon>
    </lineage>
</organism>
<evidence type="ECO:0000256" key="3">
    <source>
        <dbReference type="ARBA" id="ARBA00023163"/>
    </source>
</evidence>
<feature type="region of interest" description="Disordered" evidence="5">
    <location>
        <begin position="812"/>
        <end position="836"/>
    </location>
</feature>
<protein>
    <submittedName>
        <fullName evidence="9">AT-rich interactive domain-containing protein 2 isoform X1</fullName>
    </submittedName>
</protein>
<feature type="region of interest" description="Disordered" evidence="5">
    <location>
        <begin position="1285"/>
        <end position="1321"/>
    </location>
</feature>
<dbReference type="GO" id="GO:0006325">
    <property type="term" value="P:chromatin organization"/>
    <property type="evidence" value="ECO:0007669"/>
    <property type="project" value="UniProtKB-KW"/>
</dbReference>
<dbReference type="InterPro" id="IPR036390">
    <property type="entry name" value="WH_DNA-bd_sf"/>
</dbReference>
<feature type="compositionally biased region" description="Pro residues" evidence="5">
    <location>
        <begin position="985"/>
        <end position="996"/>
    </location>
</feature>
<feature type="compositionally biased region" description="Low complexity" evidence="5">
    <location>
        <begin position="818"/>
        <end position="831"/>
    </location>
</feature>
<feature type="compositionally biased region" description="Low complexity" evidence="5">
    <location>
        <begin position="959"/>
        <end position="984"/>
    </location>
</feature>
<evidence type="ECO:0000256" key="5">
    <source>
        <dbReference type="SAM" id="MobiDB-lite"/>
    </source>
</evidence>
<dbReference type="GO" id="GO:0003677">
    <property type="term" value="F:DNA binding"/>
    <property type="evidence" value="ECO:0007669"/>
    <property type="project" value="InterPro"/>
</dbReference>
<dbReference type="SMART" id="SM00501">
    <property type="entry name" value="BRIGHT"/>
    <property type="match status" value="1"/>
</dbReference>
<reference evidence="9" key="1">
    <citation type="submission" date="2025-08" db="UniProtKB">
        <authorList>
            <consortium name="RefSeq"/>
        </authorList>
    </citation>
    <scope>IDENTIFICATION</scope>
</reference>
<feature type="domain" description="ARID" evidence="6">
    <location>
        <begin position="13"/>
        <end position="105"/>
    </location>
</feature>
<feature type="compositionally biased region" description="Low complexity" evidence="5">
    <location>
        <begin position="902"/>
        <end position="911"/>
    </location>
</feature>
<dbReference type="FunCoup" id="A0A6P8SEV0">
    <property type="interactions" value="4110"/>
</dbReference>
<evidence type="ECO:0000256" key="2">
    <source>
        <dbReference type="ARBA" id="ARBA00023015"/>
    </source>
</evidence>
<dbReference type="GeneID" id="117367069"/>
<gene>
    <name evidence="9" type="primary">ARID2</name>
</gene>
<dbReference type="InterPro" id="IPR016024">
    <property type="entry name" value="ARM-type_fold"/>
</dbReference>
<dbReference type="Gene3D" id="1.10.10.10">
    <property type="entry name" value="Winged helix-like DNA-binding domain superfamily/Winged helix DNA-binding domain"/>
    <property type="match status" value="1"/>
</dbReference>
<dbReference type="InterPro" id="IPR052406">
    <property type="entry name" value="Chromatin_Remodeling_Comp"/>
</dbReference>
<dbReference type="InterPro" id="IPR013087">
    <property type="entry name" value="Znf_C2H2_type"/>
</dbReference>
<sequence length="1829" mass="198160">MANSTGKSQPDQRRKGLAFLDELRQFHQSRGSRFKKIPAVAGKELDLHTLYTRVTTLGGFAKVSEKNQWGELSEEFNFPRGCSNAAFALKQYYLRYLEKYEKVHHFGEDDDEVPPGNPKPQLPIGAIPSSYNYQQHIVPDYLRQSYGLSMDFNSPNDYNKLVLSLLSGLPNEVDFAINVCTLLSNESKHVMQLEKDPKIITLLLANAGVFDDSLGTFSDVFGDEWKERTERNFAKFWKDIVEDHEVRDLISDRNQSQDDLSEESIWNSLFHPPRKLGINDIEGQRVLQIAVILRNLSFEEGNVKLLAANRTCLRFLLLSAHSHFISLRQLGLDTLGNIAAELQLDPVDFKATHLIFHTITKCLMSRDRFLKMRAMEILGNLCKAEDNGVLICEYVDQESYREIICHLTLPDVLLVISTLEVLYMLAELGDVTCMKIANVDKSIDMLVCLVSMDIQIFGPDALSAVKLIEHQSSSQVVSEVRAQVVEHVPTQVHGASVSVSRAVPSHIAPPPGIIEIDSEKFACQWLNAHFEVNLDCSVSRAEIYSEYLSTCSKLARGGILTSTGFYKCLRTVFPNHTVKRVEEPNTNGQAHIHVVGVKRRTLPLPIQMYFQQQPNPMPGIRADTVPAVSRTPPPPPPAGIPHGSQIVGNHFQRTPVTNQSTNFTATHMSFPVQGIHGVAQTVCRIPQNSLGQTAPVSVIQNKAPVSCEVVKATVIQSSIPSSAVPVSIAVGGTAQASMIQNHSSVQPSVTVVSSQTLLHHPSVIQQQSSLHTVVPGQIPSGTPVTVIQQAMSQGHLFGRMQNLPACSSAVPPGQQLITTSSQPLQTPSQQTATNNQQKDTVIIAPPQYVTTSASNISATTVQSFQVAAGQMVTIAGVQSPQTTRVGFQNIAPKPHPAQQVTSAVVQQPLPQQQPPQQSVVIVSQPAQQGQAYAPAIHQIVLTNPASIPASQTVQLTGQASIAPSSSPSPGPATNSQVPTVMTSPPSTPQLQGPPPTVSQMLSVKRQQQQSPAPTQQQSQPVQVQQPQQVQVQVQTPQASSGVVQSNCSESSLIKQLLLPKRGPTTPGGKLILPAPQIPSPNSARAPSPQVVYQMANNQTPNFGVQGQPPPQQLLVGQQNVQLVQSAMQPPGAVQTVPISNLQILPGQLISNSPATIFQGSTGNQVTITVVPNTSFATASVSQGSATQIIAPAGITVSGPQAGVGLQVQTLSTAHTSQTGQSTCCAAPPFKGDKIICQKEEEAKEATGLHVHERKIEVMENPSCPRGVGNTSNGDAKESEIQVGSLLNGRKYKDSSLPPLNSGKTRNEVNQCSQFSNGSSMDMDENVAFRKQNSEQINSQELKSDFKKPQVNGICDFDKGDGSHLSKNIPNHKASNHVGNGEISPVEQDNFDSTQHVTAKGDHMERISNGPILPSSSSLNLSSIQEIENLVTQQQSITHSDIPNGPIVSNLSSDVPQQRPSVVVSPQSTASVIQGHQIIAVPHSGPRVSQSALSSEVRSANGTAECKTIKRPAEDNDRETVPGIPNKVGVRIVTISDPNNAGCTATMVAVPAGADPSTVAKVAIESAVHQKQQLQPTFIQNMVAQSTPVTPAPIVQIQGQQVSSQPSPYTAPTTSQLGEQVKKPGQNFMCLWHSCKKWFETPSQVFYHAATEHGGKDVYPGQCLWEGCEPFQRQRFSFITHLQDKHCSRDSLLAALKQEEQGLAGNPKPSKQPTTGSTASTPRAQKTIVNHPSAALMALRRGSRNLVFRDFTDEKEGPITKHIRLTAALILKNLAKYSECGRRLLKRHENQLSVLAISNMEASSTLAKCLYELNFTARSKEQETVSDMLQ</sequence>
<dbReference type="CTD" id="196528"/>
<dbReference type="SMART" id="SM01014">
    <property type="entry name" value="ARID"/>
    <property type="match status" value="1"/>
</dbReference>
<feature type="compositionally biased region" description="Polar residues" evidence="5">
    <location>
        <begin position="1708"/>
        <end position="1724"/>
    </location>
</feature>
<dbReference type="InterPro" id="IPR001606">
    <property type="entry name" value="ARID_dom"/>
</dbReference>
<proteinExistence type="predicted"/>
<feature type="region of interest" description="Disordered" evidence="5">
    <location>
        <begin position="892"/>
        <end position="911"/>
    </location>
</feature>
<dbReference type="PROSITE" id="PS51526">
    <property type="entry name" value="RFX_DBD"/>
    <property type="match status" value="1"/>
</dbReference>
<dbReference type="InterPro" id="IPR011989">
    <property type="entry name" value="ARM-like"/>
</dbReference>
<feature type="region of interest" description="Disordered" evidence="5">
    <location>
        <begin position="1058"/>
        <end position="1086"/>
    </location>
</feature>
<evidence type="ECO:0000259" key="6">
    <source>
        <dbReference type="PROSITE" id="PS51011"/>
    </source>
</evidence>
<dbReference type="Gene3D" id="1.10.150.60">
    <property type="entry name" value="ARID DNA-binding domain"/>
    <property type="match status" value="1"/>
</dbReference>
<feature type="region of interest" description="Disordered" evidence="5">
    <location>
        <begin position="954"/>
        <end position="1023"/>
    </location>
</feature>
<dbReference type="Proteomes" id="UP000515159">
    <property type="component" value="Chromosome 9"/>
</dbReference>
<dbReference type="Pfam" id="PF02257">
    <property type="entry name" value="RFX_DNA_binding"/>
    <property type="match status" value="1"/>
</dbReference>
<dbReference type="PROSITE" id="PS51011">
    <property type="entry name" value="ARID"/>
    <property type="match status" value="1"/>
</dbReference>
<accession>A0A6P8SEV0</accession>
<evidence type="ECO:0000313" key="9">
    <source>
        <dbReference type="RefSeq" id="XP_033815188.1"/>
    </source>
</evidence>
<name>A0A6P8SEV0_GEOSA</name>
<dbReference type="CDD" id="cd16866">
    <property type="entry name" value="ARID_ARID2"/>
    <property type="match status" value="1"/>
</dbReference>
<evidence type="ECO:0000256" key="1">
    <source>
        <dbReference type="ARBA" id="ARBA00022853"/>
    </source>
</evidence>
<feature type="region of interest" description="Disordered" evidence="5">
    <location>
        <begin position="1701"/>
        <end position="1724"/>
    </location>
</feature>
<dbReference type="InterPro" id="IPR036388">
    <property type="entry name" value="WH-like_DNA-bd_sf"/>
</dbReference>
<dbReference type="SUPFAM" id="SSF46774">
    <property type="entry name" value="ARID-like"/>
    <property type="match status" value="1"/>
</dbReference>
<keyword evidence="4" id="KW-0539">Nucleus</keyword>
<evidence type="ECO:0000256" key="4">
    <source>
        <dbReference type="ARBA" id="ARBA00023242"/>
    </source>
</evidence>
<dbReference type="PANTHER" id="PTHR22970">
    <property type="entry name" value="AT-RICH INTERACTIVE DOMAIN-CONTAINING PROTEIN 2"/>
    <property type="match status" value="1"/>
</dbReference>
<dbReference type="PANTHER" id="PTHR22970:SF14">
    <property type="entry name" value="AT-RICH INTERACTIVE DOMAIN-CONTAINING PROTEIN 2"/>
    <property type="match status" value="1"/>
</dbReference>
<dbReference type="SUPFAM" id="SSF48371">
    <property type="entry name" value="ARM repeat"/>
    <property type="match status" value="1"/>
</dbReference>
<dbReference type="InterPro" id="IPR003150">
    <property type="entry name" value="DNA-bd_RFX"/>
</dbReference>
<dbReference type="KEGG" id="gsh:117367069"/>
<dbReference type="PROSITE" id="PS00028">
    <property type="entry name" value="ZINC_FINGER_C2H2_1"/>
    <property type="match status" value="1"/>
</dbReference>
<dbReference type="Gene3D" id="1.25.10.10">
    <property type="entry name" value="Leucine-rich Repeat Variant"/>
    <property type="match status" value="1"/>
</dbReference>
<feature type="compositionally biased region" description="Polar residues" evidence="5">
    <location>
        <begin position="1297"/>
        <end position="1319"/>
    </location>
</feature>
<dbReference type="OrthoDB" id="338531at2759"/>
<feature type="compositionally biased region" description="Low complexity" evidence="5">
    <location>
        <begin position="1006"/>
        <end position="1023"/>
    </location>
</feature>
<keyword evidence="8" id="KW-1185">Reference proteome</keyword>
<keyword evidence="3" id="KW-0804">Transcription</keyword>
<evidence type="ECO:0000313" key="8">
    <source>
        <dbReference type="Proteomes" id="UP000515159"/>
    </source>
</evidence>
<keyword evidence="1" id="KW-0156">Chromatin regulator</keyword>
<evidence type="ECO:0000259" key="7">
    <source>
        <dbReference type="PROSITE" id="PS51526"/>
    </source>
</evidence>
<keyword evidence="2" id="KW-0805">Transcription regulation</keyword>
<dbReference type="SUPFAM" id="SSF46785">
    <property type="entry name" value="Winged helix' DNA-binding domain"/>
    <property type="match status" value="1"/>
</dbReference>
<dbReference type="InterPro" id="IPR036431">
    <property type="entry name" value="ARID_dom_sf"/>
</dbReference>
<dbReference type="GO" id="GO:0006355">
    <property type="term" value="P:regulation of DNA-templated transcription"/>
    <property type="evidence" value="ECO:0007669"/>
    <property type="project" value="InterPro"/>
</dbReference>
<dbReference type="InParanoid" id="A0A6P8SEV0"/>
<feature type="domain" description="RFX-type winged-helix" evidence="7">
    <location>
        <begin position="522"/>
        <end position="601"/>
    </location>
</feature>
<dbReference type="RefSeq" id="XP_033815188.1">
    <property type="nucleotide sequence ID" value="XM_033959297.1"/>
</dbReference>
<dbReference type="Pfam" id="PF01388">
    <property type="entry name" value="ARID"/>
    <property type="match status" value="1"/>
</dbReference>